<evidence type="ECO:0000256" key="4">
    <source>
        <dbReference type="ARBA" id="ARBA00022864"/>
    </source>
</evidence>
<comment type="subcellular location">
    <subcellularLocation>
        <location evidence="1">Cytoplasm</location>
    </subcellularLocation>
</comment>
<evidence type="ECO:0000313" key="8">
    <source>
        <dbReference type="EMBL" id="KAL2537228.1"/>
    </source>
</evidence>
<name>A0ABD1VKS1_9LAMI</name>
<dbReference type="PANTHER" id="PTHR33347:SF1">
    <property type="entry name" value="PROTEIN SOB FIVE-LIKE 5"/>
    <property type="match status" value="1"/>
</dbReference>
<keyword evidence="5" id="KW-0539">Nucleus</keyword>
<evidence type="ECO:0000313" key="9">
    <source>
        <dbReference type="Proteomes" id="UP001604277"/>
    </source>
</evidence>
<comment type="similarity">
    <text evidence="6">Belongs to the SOFL plant protein family.</text>
</comment>
<feature type="compositionally biased region" description="Basic and acidic residues" evidence="7">
    <location>
        <begin position="90"/>
        <end position="100"/>
    </location>
</feature>
<dbReference type="GO" id="GO:0009736">
    <property type="term" value="P:cytokinin-activated signaling pathway"/>
    <property type="evidence" value="ECO:0007669"/>
    <property type="project" value="UniProtKB-KW"/>
</dbReference>
<proteinExistence type="inferred from homology"/>
<feature type="region of interest" description="Disordered" evidence="7">
    <location>
        <begin position="83"/>
        <end position="112"/>
    </location>
</feature>
<dbReference type="AlphaFoldDB" id="A0ABD1VKS1"/>
<reference evidence="9" key="1">
    <citation type="submission" date="2024-07" db="EMBL/GenBank/DDBJ databases">
        <title>Two chromosome-level genome assemblies of Korean endemic species Abeliophyllum distichum and Forsythia ovata (Oleaceae).</title>
        <authorList>
            <person name="Jang H."/>
        </authorList>
    </citation>
    <scope>NUCLEOTIDE SEQUENCE [LARGE SCALE GENOMIC DNA]</scope>
</reference>
<evidence type="ECO:0000256" key="5">
    <source>
        <dbReference type="ARBA" id="ARBA00023242"/>
    </source>
</evidence>
<dbReference type="EMBL" id="JBFOLJ010000005">
    <property type="protein sequence ID" value="KAL2537228.1"/>
    <property type="molecule type" value="Genomic_DNA"/>
</dbReference>
<evidence type="ECO:0000256" key="3">
    <source>
        <dbReference type="ARBA" id="ARBA00022712"/>
    </source>
</evidence>
<evidence type="ECO:0000256" key="1">
    <source>
        <dbReference type="ARBA" id="ARBA00004496"/>
    </source>
</evidence>
<comment type="caution">
    <text evidence="8">The sequence shown here is derived from an EMBL/GenBank/DDBJ whole genome shotgun (WGS) entry which is preliminary data.</text>
</comment>
<keyword evidence="9" id="KW-1185">Reference proteome</keyword>
<sequence>MNYAFANSECSSGCESGWTLYLQQSSTSFSPYNVSKRVKVEHEDDDENEDLSMVSDASSGPPHFHEEEEFYRAPMIDATLSKINRPNMKKGKENPRRKVQEQPSLLDDTASSPIFDCPGKNLSLPNGQASVENVLEYSQGYSTTQFEGRSAYQEHYDFFQSSLYGNQQQQNQLSTYFIPNEKGSTFLPPNMH</sequence>
<dbReference type="GO" id="GO:0009691">
    <property type="term" value="P:cytokinin biosynthetic process"/>
    <property type="evidence" value="ECO:0007669"/>
    <property type="project" value="UniProtKB-KW"/>
</dbReference>
<evidence type="ECO:0000256" key="6">
    <source>
        <dbReference type="ARBA" id="ARBA00024199"/>
    </source>
</evidence>
<keyword evidence="4" id="KW-0932">Cytokinin signaling pathway</keyword>
<gene>
    <name evidence="8" type="ORF">Fot_18619</name>
</gene>
<evidence type="ECO:0000256" key="2">
    <source>
        <dbReference type="ARBA" id="ARBA00022490"/>
    </source>
</evidence>
<organism evidence="8 9">
    <name type="scientific">Forsythia ovata</name>
    <dbReference type="NCBI Taxonomy" id="205694"/>
    <lineage>
        <taxon>Eukaryota</taxon>
        <taxon>Viridiplantae</taxon>
        <taxon>Streptophyta</taxon>
        <taxon>Embryophyta</taxon>
        <taxon>Tracheophyta</taxon>
        <taxon>Spermatophyta</taxon>
        <taxon>Magnoliopsida</taxon>
        <taxon>eudicotyledons</taxon>
        <taxon>Gunneridae</taxon>
        <taxon>Pentapetalae</taxon>
        <taxon>asterids</taxon>
        <taxon>lamiids</taxon>
        <taxon>Lamiales</taxon>
        <taxon>Oleaceae</taxon>
        <taxon>Forsythieae</taxon>
        <taxon>Forsythia</taxon>
    </lineage>
</organism>
<accession>A0ABD1VKS1</accession>
<dbReference type="PANTHER" id="PTHR33347">
    <property type="entry name" value="OSJNBA0091C07.3 PROTEIN"/>
    <property type="match status" value="1"/>
</dbReference>
<dbReference type="GO" id="GO:0005737">
    <property type="term" value="C:cytoplasm"/>
    <property type="evidence" value="ECO:0007669"/>
    <property type="project" value="UniProtKB-SubCell"/>
</dbReference>
<keyword evidence="2" id="KW-0963">Cytoplasm</keyword>
<dbReference type="Proteomes" id="UP001604277">
    <property type="component" value="Unassembled WGS sequence"/>
</dbReference>
<protein>
    <submittedName>
        <fullName evidence="8">Uncharacterized protein</fullName>
    </submittedName>
</protein>
<keyword evidence="3" id="KW-0203">Cytokinin biosynthesis</keyword>
<feature type="region of interest" description="Disordered" evidence="7">
    <location>
        <begin position="40"/>
        <end position="64"/>
    </location>
</feature>
<evidence type="ECO:0000256" key="7">
    <source>
        <dbReference type="SAM" id="MobiDB-lite"/>
    </source>
</evidence>
<dbReference type="InterPro" id="IPR044670">
    <property type="entry name" value="SOFL"/>
</dbReference>